<dbReference type="AlphaFoldDB" id="A0A6J4JSB3"/>
<reference evidence="2" key="1">
    <citation type="submission" date="2020-02" db="EMBL/GenBank/DDBJ databases">
        <authorList>
            <person name="Meier V. D."/>
        </authorList>
    </citation>
    <scope>NUCLEOTIDE SEQUENCE</scope>
    <source>
        <strain evidence="2">AVDCRST_MAG77</strain>
    </source>
</reference>
<evidence type="ECO:0000313" key="2">
    <source>
        <dbReference type="EMBL" id="CAA9286323.1"/>
    </source>
</evidence>
<protein>
    <recommendedName>
        <fullName evidence="1">N-acetyltransferase domain-containing protein</fullName>
    </recommendedName>
</protein>
<gene>
    <name evidence="2" type="ORF">AVDCRST_MAG77-4781</name>
</gene>
<proteinExistence type="predicted"/>
<dbReference type="Pfam" id="PF13527">
    <property type="entry name" value="Acetyltransf_9"/>
    <property type="match status" value="1"/>
</dbReference>
<organism evidence="2">
    <name type="scientific">uncultured Chloroflexota bacterium</name>
    <dbReference type="NCBI Taxonomy" id="166587"/>
    <lineage>
        <taxon>Bacteria</taxon>
        <taxon>Bacillati</taxon>
        <taxon>Chloroflexota</taxon>
        <taxon>environmental samples</taxon>
    </lineage>
</organism>
<feature type="domain" description="N-acetyltransferase" evidence="1">
    <location>
        <begin position="11"/>
        <end position="171"/>
    </location>
</feature>
<dbReference type="InterPro" id="IPR000182">
    <property type="entry name" value="GNAT_dom"/>
</dbReference>
<dbReference type="PROSITE" id="PS51186">
    <property type="entry name" value="GNAT"/>
    <property type="match status" value="1"/>
</dbReference>
<dbReference type="EMBL" id="CADCTC010000228">
    <property type="protein sequence ID" value="CAA9286323.1"/>
    <property type="molecule type" value="Genomic_DNA"/>
</dbReference>
<dbReference type="GO" id="GO:0016747">
    <property type="term" value="F:acyltransferase activity, transferring groups other than amino-acyl groups"/>
    <property type="evidence" value="ECO:0007669"/>
    <property type="project" value="InterPro"/>
</dbReference>
<sequence length="464" mass="50302">MDAIARLEGGLLLRRGTAADAEAIAAFNAFVHSPPDRPDPAIAAWPRELLTRPHPTFGEGGFLVVEDPARGADDRIVSSLNLIPQTWTYGGVPFGVGQVELVGTHPEYRRRGLIRVQMEEVHRWSAGLGHPVQIILGISNFYRQFGYEQGLTVAGSRSGYRHAIPSLRPGAAEPFRLRPATPGDAEFLAEVEAPARARSLLSVPRDAALWRHELAGPADDHITRRRIFIVEAAPSAPGATGAPGATLPAGDRAGYVVTSRSCAPTLTVTAYDLVPGLSWLAVTPSVLRGLRELGDAYVARSPEETGQRFDRLRFELGLDHPVYHTVPGLLSMIARQGLQYVRVQDVASFVRHVAPVLERRLGHSVAVGHTGSLRLSFYRDGLLLRFDGGRLSGAEPCLHHAPVAEAGPIGASFPDLTFLQLLFGSRSLEELEHSFGDCRVRSDDAQALLTALFPKQPSLIWPIS</sequence>
<accession>A0A6J4JSB3</accession>
<dbReference type="Gene3D" id="3.40.630.30">
    <property type="match status" value="1"/>
</dbReference>
<name>A0A6J4JSB3_9CHLR</name>
<dbReference type="InterPro" id="IPR016181">
    <property type="entry name" value="Acyl_CoA_acyltransferase"/>
</dbReference>
<dbReference type="SUPFAM" id="SSF55729">
    <property type="entry name" value="Acyl-CoA N-acyltransferases (Nat)"/>
    <property type="match status" value="1"/>
</dbReference>
<evidence type="ECO:0000259" key="1">
    <source>
        <dbReference type="PROSITE" id="PS51186"/>
    </source>
</evidence>